<dbReference type="AlphaFoldDB" id="A0A069NTN9"/>
<keyword evidence="1" id="KW-1133">Transmembrane helix</keyword>
<protein>
    <submittedName>
        <fullName evidence="2">Uncharacterized protein</fullName>
    </submittedName>
</protein>
<sequence>MASVFAGARVRRVGCGFVGVCVCIVVGIRVCVVVSVLVGGREDAGERIDGAERGGFGIERGIASGDALADDRRDNSQPHGGNAEPCDEAIARVAGHEQEEEGCERRE</sequence>
<accession>A0A069NTN9</accession>
<keyword evidence="1" id="KW-0812">Transmembrane</keyword>
<evidence type="ECO:0000256" key="1">
    <source>
        <dbReference type="SAM" id="Phobius"/>
    </source>
</evidence>
<dbReference type="Proteomes" id="UP000027439">
    <property type="component" value="Unassembled WGS sequence"/>
</dbReference>
<reference evidence="2 3" key="1">
    <citation type="submission" date="2014-03" db="EMBL/GenBank/DDBJ databases">
        <title>Draft Genome Sequences of Four Burkholderia Strains.</title>
        <authorList>
            <person name="Liu X.Y."/>
            <person name="Li C.X."/>
            <person name="Xu J.H."/>
        </authorList>
    </citation>
    <scope>NUCLEOTIDE SEQUENCE [LARGE SCALE GENOMIC DNA]</scope>
    <source>
        <strain evidence="2 3">R27</strain>
    </source>
</reference>
<dbReference type="EMBL" id="JFHE01000021">
    <property type="protein sequence ID" value="KDR31808.1"/>
    <property type="molecule type" value="Genomic_DNA"/>
</dbReference>
<feature type="transmembrane region" description="Helical" evidence="1">
    <location>
        <begin position="17"/>
        <end position="38"/>
    </location>
</feature>
<evidence type="ECO:0000313" key="3">
    <source>
        <dbReference type="Proteomes" id="UP000027439"/>
    </source>
</evidence>
<name>A0A069NTN9_9BURK</name>
<comment type="caution">
    <text evidence="2">The sequence shown here is derived from an EMBL/GenBank/DDBJ whole genome shotgun (WGS) entry which is preliminary data.</text>
</comment>
<evidence type="ECO:0000313" key="2">
    <source>
        <dbReference type="EMBL" id="KDR31808.1"/>
    </source>
</evidence>
<organism evidence="2 3">
    <name type="scientific">Caballeronia grimmiae</name>
    <dbReference type="NCBI Taxonomy" id="1071679"/>
    <lineage>
        <taxon>Bacteria</taxon>
        <taxon>Pseudomonadati</taxon>
        <taxon>Pseudomonadota</taxon>
        <taxon>Betaproteobacteria</taxon>
        <taxon>Burkholderiales</taxon>
        <taxon>Burkholderiaceae</taxon>
        <taxon>Caballeronia</taxon>
    </lineage>
</organism>
<gene>
    <name evidence="2" type="ORF">BG57_12425</name>
</gene>
<keyword evidence="1" id="KW-0472">Membrane</keyword>
<proteinExistence type="predicted"/>